<dbReference type="InterPro" id="IPR052698">
    <property type="entry name" value="MoCofactor_Util/Proc"/>
</dbReference>
<dbReference type="Proteomes" id="UP000317288">
    <property type="component" value="Unassembled WGS sequence"/>
</dbReference>
<comment type="caution">
    <text evidence="3">The sequence shown here is derived from an EMBL/GenBank/DDBJ whole genome shotgun (WGS) entry which is preliminary data.</text>
</comment>
<feature type="domain" description="XdhC- CoxI" evidence="1">
    <location>
        <begin position="15"/>
        <end position="69"/>
    </location>
</feature>
<protein>
    <submittedName>
        <fullName evidence="3">XdhC family protein</fullName>
    </submittedName>
</protein>
<dbReference type="PANTHER" id="PTHR30388:SF4">
    <property type="entry name" value="MOLYBDENUM COFACTOR INSERTION CHAPERONE PAOD"/>
    <property type="match status" value="1"/>
</dbReference>
<dbReference type="EMBL" id="VNFE01000001">
    <property type="protein sequence ID" value="TVU92525.1"/>
    <property type="molecule type" value="Genomic_DNA"/>
</dbReference>
<gene>
    <name evidence="3" type="ORF">FQP89_03375</name>
</gene>
<dbReference type="Pfam" id="PF13478">
    <property type="entry name" value="XdhC_C"/>
    <property type="match status" value="1"/>
</dbReference>
<dbReference type="AlphaFoldDB" id="A0A558JFX6"/>
<dbReference type="Gene3D" id="3.40.50.720">
    <property type="entry name" value="NAD(P)-binding Rossmann-like Domain"/>
    <property type="match status" value="1"/>
</dbReference>
<dbReference type="PANTHER" id="PTHR30388">
    <property type="entry name" value="ALDEHYDE OXIDOREDUCTASE MOLYBDENUM COFACTOR ASSEMBLY PROTEIN"/>
    <property type="match status" value="1"/>
</dbReference>
<evidence type="ECO:0000259" key="1">
    <source>
        <dbReference type="Pfam" id="PF02625"/>
    </source>
</evidence>
<reference evidence="3 4" key="1">
    <citation type="submission" date="2019-07" db="EMBL/GenBank/DDBJ databases">
        <title>Diversity of Bacteria from Kongsfjorden, Arctic.</title>
        <authorList>
            <person name="Yu Y."/>
        </authorList>
    </citation>
    <scope>NUCLEOTIDE SEQUENCE [LARGE SCALE GENOMIC DNA]</scope>
    <source>
        <strain evidence="3 4">SM1922</strain>
    </source>
</reference>
<dbReference type="Pfam" id="PF02625">
    <property type="entry name" value="XdhC_CoxI"/>
    <property type="match status" value="1"/>
</dbReference>
<evidence type="ECO:0000259" key="2">
    <source>
        <dbReference type="Pfam" id="PF13478"/>
    </source>
</evidence>
<feature type="domain" description="XdhC Rossmann" evidence="2">
    <location>
        <begin position="175"/>
        <end position="317"/>
    </location>
</feature>
<accession>A0A558JFX6</accession>
<dbReference type="InterPro" id="IPR003777">
    <property type="entry name" value="XdhC_CoxI"/>
</dbReference>
<evidence type="ECO:0000313" key="4">
    <source>
        <dbReference type="Proteomes" id="UP000317288"/>
    </source>
</evidence>
<sequence length="329" mass="35439">MQHLDLQVIDQALTWSREGETVWLCTVLATFGSSPRAPGAWMAVIRDGSHLGSLSGGCVEDDFIKRLAEGQFENPAVVIRYGDADNTQAGHITLPCGGILEVLVERLPATPEIREHLGTLKATLEGHHQLMRHVDIQTGTRYFTDDATLGPRVIWPREEGTPDRVSMRLAPARRLIIAGISPVSSACASFAATLGFEVIVCDPDEAACQAFGVAGVTVKTQLPSLYLAANGCHGATAIVALSHDPRIDDLAMMEAVRTPAFYIGVMGSRRTSAERVERLIRSGGLTEEQVDRLHMPIGLALGSKTPAEIALSIMADIVRVQHGKALHEL</sequence>
<organism evidence="3 4">
    <name type="scientific">Vreelandella titanicae</name>
    <dbReference type="NCBI Taxonomy" id="664683"/>
    <lineage>
        <taxon>Bacteria</taxon>
        <taxon>Pseudomonadati</taxon>
        <taxon>Pseudomonadota</taxon>
        <taxon>Gammaproteobacteria</taxon>
        <taxon>Oceanospirillales</taxon>
        <taxon>Halomonadaceae</taxon>
        <taxon>Vreelandella</taxon>
    </lineage>
</organism>
<proteinExistence type="predicted"/>
<dbReference type="InterPro" id="IPR027051">
    <property type="entry name" value="XdhC_Rossmann_dom"/>
</dbReference>
<name>A0A558JFX6_9GAMM</name>
<evidence type="ECO:0000313" key="3">
    <source>
        <dbReference type="EMBL" id="TVU92525.1"/>
    </source>
</evidence>